<evidence type="ECO:0000313" key="6">
    <source>
        <dbReference type="EMBL" id="KAE9339214.1"/>
    </source>
</evidence>
<dbReference type="GO" id="GO:0005576">
    <property type="term" value="C:extracellular region"/>
    <property type="evidence" value="ECO:0007669"/>
    <property type="project" value="UniProtKB-SubCell"/>
</dbReference>
<comment type="subcellular location">
    <subcellularLocation>
        <location evidence="1 5">Secreted</location>
    </subcellularLocation>
</comment>
<reference evidence="6 7" key="1">
    <citation type="submission" date="2018-09" db="EMBL/GenBank/DDBJ databases">
        <title>Genomic investigation of the strawberry pathogen Phytophthora fragariae indicates pathogenicity is determined by transcriptional variation in three key races.</title>
        <authorList>
            <person name="Adams T.M."/>
            <person name="Armitage A.D."/>
            <person name="Sobczyk M.K."/>
            <person name="Bates H.J."/>
            <person name="Dunwell J.M."/>
            <person name="Nellist C.F."/>
            <person name="Harrison R.J."/>
        </authorList>
    </citation>
    <scope>NUCLEOTIDE SEQUENCE [LARGE SCALE GENOMIC DNA]</scope>
    <source>
        <strain evidence="6 7">NOV-77</strain>
    </source>
</reference>
<organism evidence="6 7">
    <name type="scientific">Phytophthora fragariae</name>
    <dbReference type="NCBI Taxonomy" id="53985"/>
    <lineage>
        <taxon>Eukaryota</taxon>
        <taxon>Sar</taxon>
        <taxon>Stramenopiles</taxon>
        <taxon>Oomycota</taxon>
        <taxon>Peronosporomycetes</taxon>
        <taxon>Peronosporales</taxon>
        <taxon>Peronosporaceae</taxon>
        <taxon>Phytophthora</taxon>
    </lineage>
</organism>
<keyword evidence="4 5" id="KW-0732">Signal</keyword>
<comment type="domain">
    <text evidence="5">The RxLR-dEER motif acts to carry the protein into the host cell cytoplasm through binding to cell surface phosphatidylinositol-3-phosphate.</text>
</comment>
<name>A0A6G0RQ66_9STRA</name>
<evidence type="ECO:0000256" key="3">
    <source>
        <dbReference type="ARBA" id="ARBA00022525"/>
    </source>
</evidence>
<evidence type="ECO:0000256" key="1">
    <source>
        <dbReference type="ARBA" id="ARBA00004613"/>
    </source>
</evidence>
<feature type="chain" id="PRO_5028523345" description="RxLR effector protein" evidence="5">
    <location>
        <begin position="21"/>
        <end position="137"/>
    </location>
</feature>
<feature type="signal peptide" evidence="5">
    <location>
        <begin position="1"/>
        <end position="20"/>
    </location>
</feature>
<sequence>MRLHYVFLAITATLVAVTDATFTSSALEQASEAKLVLPDTAQTMSTRSLKIRETKQESKHEERSGNLNLLTFLPQFLKEMEGKTNADILHRLNFTSSLRTSSVMLFSNYYTPTSRRLQRQPPTTRTVKYTLFVSIAS</sequence>
<dbReference type="Proteomes" id="UP000486351">
    <property type="component" value="Unassembled WGS sequence"/>
</dbReference>
<dbReference type="EMBL" id="QXFY01000632">
    <property type="protein sequence ID" value="KAE9339214.1"/>
    <property type="molecule type" value="Genomic_DNA"/>
</dbReference>
<evidence type="ECO:0000256" key="5">
    <source>
        <dbReference type="RuleBase" id="RU367124"/>
    </source>
</evidence>
<comment type="caution">
    <text evidence="6">The sequence shown here is derived from an EMBL/GenBank/DDBJ whole genome shotgun (WGS) entry which is preliminary data.</text>
</comment>
<evidence type="ECO:0000256" key="2">
    <source>
        <dbReference type="ARBA" id="ARBA00010400"/>
    </source>
</evidence>
<evidence type="ECO:0000313" key="7">
    <source>
        <dbReference type="Proteomes" id="UP000486351"/>
    </source>
</evidence>
<dbReference type="AlphaFoldDB" id="A0A6G0RQ66"/>
<accession>A0A6G0RQ66</accession>
<comment type="similarity">
    <text evidence="2 5">Belongs to the RxLR effector family.</text>
</comment>
<proteinExistence type="inferred from homology"/>
<evidence type="ECO:0000256" key="4">
    <source>
        <dbReference type="ARBA" id="ARBA00022729"/>
    </source>
</evidence>
<comment type="function">
    <text evidence="5">Effector that suppresses plant defense responses during pathogen infection.</text>
</comment>
<dbReference type="Pfam" id="PF16810">
    <property type="entry name" value="RXLR"/>
    <property type="match status" value="1"/>
</dbReference>
<protein>
    <recommendedName>
        <fullName evidence="5">RxLR effector protein</fullName>
    </recommendedName>
</protein>
<dbReference type="InterPro" id="IPR031825">
    <property type="entry name" value="RXLR"/>
</dbReference>
<gene>
    <name evidence="6" type="ORF">PF008_g11678</name>
</gene>
<keyword evidence="3 5" id="KW-0964">Secreted</keyword>